<dbReference type="PANTHER" id="PTHR24422">
    <property type="entry name" value="CHEMOTAXIS PROTEIN METHYLTRANSFERASE"/>
    <property type="match status" value="1"/>
</dbReference>
<dbReference type="RefSeq" id="WP_060846792.1">
    <property type="nucleotide sequence ID" value="NZ_AP014704.1"/>
</dbReference>
<dbReference type="AlphaFoldDB" id="A0A0C6FRT2"/>
<dbReference type="PANTHER" id="PTHR24422:SF10">
    <property type="entry name" value="CHEMOTAXIS PROTEIN METHYLTRANSFERASE 2"/>
    <property type="match status" value="1"/>
</dbReference>
<dbReference type="OrthoDB" id="9797364at2"/>
<reference evidence="6" key="2">
    <citation type="submission" date="2015-01" db="EMBL/GenBank/DDBJ databases">
        <title>Complete genome sequence of Methylobacterium aquaticum strain 22A.</title>
        <authorList>
            <person name="Tani A."/>
            <person name="Ogura Y."/>
            <person name="Hayashi T."/>
        </authorList>
    </citation>
    <scope>NUCLEOTIDE SEQUENCE [LARGE SCALE GENOMIC DNA]</scope>
    <source>
        <strain evidence="6">MA-22A</strain>
    </source>
</reference>
<dbReference type="InterPro" id="IPR013656">
    <property type="entry name" value="PAS_4"/>
</dbReference>
<organism evidence="5 6">
    <name type="scientific">Methylobacterium aquaticum</name>
    <dbReference type="NCBI Taxonomy" id="270351"/>
    <lineage>
        <taxon>Bacteria</taxon>
        <taxon>Pseudomonadati</taxon>
        <taxon>Pseudomonadota</taxon>
        <taxon>Alphaproteobacteria</taxon>
        <taxon>Hyphomicrobiales</taxon>
        <taxon>Methylobacteriaceae</taxon>
        <taxon>Methylobacterium</taxon>
    </lineage>
</organism>
<evidence type="ECO:0000256" key="1">
    <source>
        <dbReference type="PROSITE-ProRule" id="PRU00284"/>
    </source>
</evidence>
<dbReference type="InterPro" id="IPR050903">
    <property type="entry name" value="Bact_Chemotaxis_MeTrfase"/>
</dbReference>
<dbReference type="InterPro" id="IPR000014">
    <property type="entry name" value="PAS"/>
</dbReference>
<feature type="domain" description="PAS" evidence="3">
    <location>
        <begin position="146"/>
        <end position="187"/>
    </location>
</feature>
<dbReference type="GO" id="GO:0007165">
    <property type="term" value="P:signal transduction"/>
    <property type="evidence" value="ECO:0007669"/>
    <property type="project" value="UniProtKB-KW"/>
</dbReference>
<dbReference type="InterPro" id="IPR035965">
    <property type="entry name" value="PAS-like_dom_sf"/>
</dbReference>
<dbReference type="Pfam" id="PF08448">
    <property type="entry name" value="PAS_4"/>
    <property type="match status" value="2"/>
</dbReference>
<dbReference type="PROSITE" id="PS50112">
    <property type="entry name" value="PAS"/>
    <property type="match status" value="1"/>
</dbReference>
<dbReference type="SMART" id="SM00086">
    <property type="entry name" value="PAC"/>
    <property type="match status" value="2"/>
</dbReference>
<dbReference type="GO" id="GO:0016020">
    <property type="term" value="C:membrane"/>
    <property type="evidence" value="ECO:0007669"/>
    <property type="project" value="InterPro"/>
</dbReference>
<keyword evidence="1" id="KW-0807">Transducer</keyword>
<dbReference type="Proteomes" id="UP000061432">
    <property type="component" value="Chromosome"/>
</dbReference>
<evidence type="ECO:0000313" key="6">
    <source>
        <dbReference type="Proteomes" id="UP000061432"/>
    </source>
</evidence>
<dbReference type="NCBIfam" id="TIGR00229">
    <property type="entry name" value="sensory_box"/>
    <property type="match status" value="2"/>
</dbReference>
<dbReference type="EMBL" id="AP014704">
    <property type="protein sequence ID" value="BAQ45470.1"/>
    <property type="molecule type" value="Genomic_DNA"/>
</dbReference>
<dbReference type="InterPro" id="IPR001610">
    <property type="entry name" value="PAC"/>
</dbReference>
<dbReference type="KEGG" id="maqu:Maq22A_c11015"/>
<dbReference type="SMART" id="SM00091">
    <property type="entry name" value="PAS"/>
    <property type="match status" value="2"/>
</dbReference>
<gene>
    <name evidence="5" type="primary">atoS</name>
    <name evidence="5" type="ORF">Maq22A_c11015</name>
</gene>
<feature type="domain" description="Methyl-accepting transducer" evidence="2">
    <location>
        <begin position="258"/>
        <end position="480"/>
    </location>
</feature>
<dbReference type="STRING" id="270351.Maq22A_c11015"/>
<protein>
    <submittedName>
        <fullName evidence="5">Chemotaxis protein</fullName>
    </submittedName>
</protein>
<dbReference type="SUPFAM" id="SSF55785">
    <property type="entry name" value="PYP-like sensor domain (PAS domain)"/>
    <property type="match status" value="2"/>
</dbReference>
<dbReference type="SUPFAM" id="SSF58104">
    <property type="entry name" value="Methyl-accepting chemotaxis protein (MCP) signaling domain"/>
    <property type="match status" value="1"/>
</dbReference>
<feature type="domain" description="PAC" evidence="4">
    <location>
        <begin position="205"/>
        <end position="257"/>
    </location>
</feature>
<dbReference type="InterPro" id="IPR000700">
    <property type="entry name" value="PAS-assoc_C"/>
</dbReference>
<reference evidence="5 6" key="1">
    <citation type="journal article" date="2015" name="Genome Announc.">
        <title>Complete Genome Sequence of Methylobacterium aquaticum Strain 22A, Isolated from Racomitrium japonicum Moss.</title>
        <authorList>
            <person name="Tani A."/>
            <person name="Ogura Y."/>
            <person name="Hayashi T."/>
            <person name="Kimbara K."/>
        </authorList>
    </citation>
    <scope>NUCLEOTIDE SEQUENCE [LARGE SCALE GENOMIC DNA]</scope>
    <source>
        <strain evidence="5 6">MA-22A</strain>
    </source>
</reference>
<evidence type="ECO:0000259" key="2">
    <source>
        <dbReference type="PROSITE" id="PS50111"/>
    </source>
</evidence>
<dbReference type="Gene3D" id="3.30.450.20">
    <property type="entry name" value="PAS domain"/>
    <property type="match status" value="2"/>
</dbReference>
<dbReference type="PATRIC" id="fig|270351.10.peg.2123"/>
<dbReference type="SMART" id="SM00283">
    <property type="entry name" value="MA"/>
    <property type="match status" value="1"/>
</dbReference>
<name>A0A0C6FRT2_9HYPH</name>
<sequence length="494" mass="52106">MFGSVSVSGDLRAKFEALDRSQAVIEFAPDGTILTANDRFLAAMGYALDEVRGRHHSLFVETSHRDSPEYRSFWEALRRGAHQVAEFERVAKDGRPVWIQASYNPVLDRSGRVVKVIKFATDITAHKLHALDLAGQIAALHRSQAVIAFDPAGTILDANANFLDAMGYALDEVRGRHHGLFVDPAERASEAYLGFWQRLGRGAFEAGEFRRIAKGGREVWIQATYNPILAPGGKVLKVVKFAADITAQVQERRRRHEAQRTIGLELDAVAASVRGASARTAEAMDLTGRVSDDIRGVASGAEALSVSVGEVSQQVGSAARMAAEAVAQARHTGAVVEGLSDLAARIGDVVGMIQAIAAQTNLLALNATIEAARAGPAGRGFAVVAAEVKALAGQTATATTQIRDQISGVQATTQEAATAIRSIRGTIQGLDAISTAVAAAVEEQSAVTREISGSMAALARNVSAFAGGMASIADANGAIEAATRHVRELSRSVG</sequence>
<dbReference type="Pfam" id="PF00015">
    <property type="entry name" value="MCPsignal"/>
    <property type="match status" value="1"/>
</dbReference>
<evidence type="ECO:0000313" key="5">
    <source>
        <dbReference type="EMBL" id="BAQ45470.1"/>
    </source>
</evidence>
<accession>A0A0C6FRT2</accession>
<dbReference type="PROSITE" id="PS50111">
    <property type="entry name" value="CHEMOTAXIS_TRANSDUC_2"/>
    <property type="match status" value="1"/>
</dbReference>
<dbReference type="CDD" id="cd00130">
    <property type="entry name" value="PAS"/>
    <property type="match status" value="2"/>
</dbReference>
<dbReference type="Gene3D" id="1.10.287.950">
    <property type="entry name" value="Methyl-accepting chemotaxis protein"/>
    <property type="match status" value="1"/>
</dbReference>
<proteinExistence type="predicted"/>
<evidence type="ECO:0000259" key="4">
    <source>
        <dbReference type="PROSITE" id="PS50113"/>
    </source>
</evidence>
<evidence type="ECO:0000259" key="3">
    <source>
        <dbReference type="PROSITE" id="PS50112"/>
    </source>
</evidence>
<dbReference type="InterPro" id="IPR004089">
    <property type="entry name" value="MCPsignal_dom"/>
</dbReference>
<dbReference type="PROSITE" id="PS50113">
    <property type="entry name" value="PAC"/>
    <property type="match status" value="2"/>
</dbReference>
<feature type="domain" description="PAC" evidence="4">
    <location>
        <begin position="83"/>
        <end position="135"/>
    </location>
</feature>